<name>A0A165QSM3_9AGAM</name>
<evidence type="ECO:0000313" key="2">
    <source>
        <dbReference type="Proteomes" id="UP000076761"/>
    </source>
</evidence>
<keyword evidence="2" id="KW-1185">Reference proteome</keyword>
<dbReference type="OrthoDB" id="7691805at2759"/>
<gene>
    <name evidence="1" type="ORF">NEOLEDRAFT_1050794</name>
</gene>
<reference evidence="1 2" key="1">
    <citation type="journal article" date="2016" name="Mol. Biol. Evol.">
        <title>Comparative Genomics of Early-Diverging Mushroom-Forming Fungi Provides Insights into the Origins of Lignocellulose Decay Capabilities.</title>
        <authorList>
            <person name="Nagy L.G."/>
            <person name="Riley R."/>
            <person name="Tritt A."/>
            <person name="Adam C."/>
            <person name="Daum C."/>
            <person name="Floudas D."/>
            <person name="Sun H."/>
            <person name="Yadav J.S."/>
            <person name="Pangilinan J."/>
            <person name="Larsson K.H."/>
            <person name="Matsuura K."/>
            <person name="Barry K."/>
            <person name="Labutti K."/>
            <person name="Kuo R."/>
            <person name="Ohm R.A."/>
            <person name="Bhattacharya S.S."/>
            <person name="Shirouzu T."/>
            <person name="Yoshinaga Y."/>
            <person name="Martin F.M."/>
            <person name="Grigoriev I.V."/>
            <person name="Hibbett D.S."/>
        </authorList>
    </citation>
    <scope>NUCLEOTIDE SEQUENCE [LARGE SCALE GENOMIC DNA]</scope>
    <source>
        <strain evidence="1 2">HHB14362 ss-1</strain>
    </source>
</reference>
<sequence>MGHIALEIARCLVEKGFMTGVALDNSLDESLFCESCVKEKVTQKPVPKCADKFGDEIHTDVWGPAPVQTLCGHCYYITYTDD</sequence>
<organism evidence="1 2">
    <name type="scientific">Neolentinus lepideus HHB14362 ss-1</name>
    <dbReference type="NCBI Taxonomy" id="1314782"/>
    <lineage>
        <taxon>Eukaryota</taxon>
        <taxon>Fungi</taxon>
        <taxon>Dikarya</taxon>
        <taxon>Basidiomycota</taxon>
        <taxon>Agaricomycotina</taxon>
        <taxon>Agaricomycetes</taxon>
        <taxon>Gloeophyllales</taxon>
        <taxon>Gloeophyllaceae</taxon>
        <taxon>Neolentinus</taxon>
    </lineage>
</organism>
<accession>A0A165QSM3</accession>
<dbReference type="AlphaFoldDB" id="A0A165QSM3"/>
<dbReference type="InParanoid" id="A0A165QSM3"/>
<protein>
    <submittedName>
        <fullName evidence="1">Uncharacterized protein</fullName>
    </submittedName>
</protein>
<dbReference type="STRING" id="1314782.A0A165QSM3"/>
<proteinExistence type="predicted"/>
<evidence type="ECO:0000313" key="1">
    <source>
        <dbReference type="EMBL" id="KZT22822.1"/>
    </source>
</evidence>
<feature type="non-terminal residue" evidence="1">
    <location>
        <position position="82"/>
    </location>
</feature>
<dbReference type="EMBL" id="KV425591">
    <property type="protein sequence ID" value="KZT22822.1"/>
    <property type="molecule type" value="Genomic_DNA"/>
</dbReference>
<dbReference type="Proteomes" id="UP000076761">
    <property type="component" value="Unassembled WGS sequence"/>
</dbReference>